<organism evidence="3 4">
    <name type="scientific">Caenorhabditis elegans</name>
    <dbReference type="NCBI Taxonomy" id="6239"/>
    <lineage>
        <taxon>Eukaryota</taxon>
        <taxon>Metazoa</taxon>
        <taxon>Ecdysozoa</taxon>
        <taxon>Nematoda</taxon>
        <taxon>Chromadorea</taxon>
        <taxon>Rhabditida</taxon>
        <taxon>Rhabditina</taxon>
        <taxon>Rhabditomorpha</taxon>
        <taxon>Rhabditoidea</taxon>
        <taxon>Rhabditidae</taxon>
        <taxon>Peloderinae</taxon>
        <taxon>Caenorhabditis</taxon>
    </lineage>
</organism>
<evidence type="ECO:0000259" key="2">
    <source>
        <dbReference type="Pfam" id="PF10328"/>
    </source>
</evidence>
<evidence type="ECO:0000313" key="4">
    <source>
        <dbReference type="Proteomes" id="UP000001940"/>
    </source>
</evidence>
<keyword evidence="3" id="KW-0675">Receptor</keyword>
<dbReference type="PhylomeDB" id="Q20908"/>
<feature type="transmembrane region" description="Helical" evidence="1">
    <location>
        <begin position="264"/>
        <end position="288"/>
    </location>
</feature>
<dbReference type="CTD" id="186424"/>
<feature type="transmembrane region" description="Helical" evidence="1">
    <location>
        <begin position="182"/>
        <end position="204"/>
    </location>
</feature>
<evidence type="ECO:0000313" key="3">
    <source>
        <dbReference type="EMBL" id="CAA98949.2"/>
    </source>
</evidence>
<gene>
    <name evidence="3 5" type="primary">srx-113</name>
    <name evidence="3" type="ORF">CELE_F56H9.1</name>
    <name evidence="5" type="ORF">F56H9.1</name>
</gene>
<keyword evidence="1" id="KW-0472">Membrane</keyword>
<dbReference type="PANTHER" id="PTHR46952">
    <property type="entry name" value="SERPENTINE RECEPTOR, CLASS X-RELATED"/>
    <property type="match status" value="1"/>
</dbReference>
<evidence type="ECO:0000313" key="5">
    <source>
        <dbReference type="WormBase" id="F56H9.1"/>
    </source>
</evidence>
<dbReference type="AlphaFoldDB" id="Q20908"/>
<feature type="domain" description="7TM GPCR serpentine receptor class x (Srx)" evidence="2">
    <location>
        <begin position="17"/>
        <end position="289"/>
    </location>
</feature>
<feature type="transmembrane region" description="Helical" evidence="1">
    <location>
        <begin position="90"/>
        <end position="111"/>
    </location>
</feature>
<dbReference type="FunCoup" id="Q20908">
    <property type="interactions" value="12"/>
</dbReference>
<dbReference type="UCSC" id="F56H9.1">
    <property type="organism name" value="c. elegans"/>
</dbReference>
<dbReference type="Pfam" id="PF10328">
    <property type="entry name" value="7TM_GPCR_Srx"/>
    <property type="match status" value="1"/>
</dbReference>
<accession>Q20908</accession>
<dbReference type="EMBL" id="BX284605">
    <property type="protein sequence ID" value="CAA98949.2"/>
    <property type="molecule type" value="Genomic_DNA"/>
</dbReference>
<dbReference type="HOGENOM" id="CLU_070417_1_0_1"/>
<keyword evidence="1" id="KW-0812">Transmembrane</keyword>
<keyword evidence="1" id="KW-1133">Transmembrane helix</keyword>
<dbReference type="OrthoDB" id="5851226at2759"/>
<dbReference type="OMA" id="FEHIGYY"/>
<feature type="transmembrane region" description="Helical" evidence="1">
    <location>
        <begin position="123"/>
        <end position="144"/>
    </location>
</feature>
<dbReference type="InParanoid" id="Q20908"/>
<dbReference type="RefSeq" id="NP_506158.2">
    <property type="nucleotide sequence ID" value="NM_073757.2"/>
</dbReference>
<dbReference type="Proteomes" id="UP000001940">
    <property type="component" value="Chromosome V"/>
</dbReference>
<dbReference type="SUPFAM" id="SSF81321">
    <property type="entry name" value="Family A G protein-coupled receptor-like"/>
    <property type="match status" value="1"/>
</dbReference>
<dbReference type="GeneID" id="186424"/>
<reference evidence="3 4" key="1">
    <citation type="journal article" date="1998" name="Science">
        <title>Genome sequence of the nematode C. elegans: a platform for investigating biology.</title>
        <authorList>
            <consortium name="The C. elegans sequencing consortium"/>
            <person name="Sulson J.E."/>
            <person name="Waterston R."/>
        </authorList>
    </citation>
    <scope>NUCLEOTIDE SEQUENCE [LARGE SCALE GENOMIC DNA]</scope>
    <source>
        <strain evidence="3 4">Bristol N2</strain>
    </source>
</reference>
<feature type="transmembrane region" description="Helical" evidence="1">
    <location>
        <begin position="12"/>
        <end position="34"/>
    </location>
</feature>
<name>Q20908_CAEEL</name>
<dbReference type="eggNOG" id="ENOG502TFP3">
    <property type="taxonomic scope" value="Eukaryota"/>
</dbReference>
<keyword evidence="4" id="KW-1185">Reference proteome</keyword>
<proteinExistence type="predicted"/>
<dbReference type="AGR" id="WB:WBGene00006004"/>
<sequence length="319" mass="36161">MLIAEKATRIVGGHIIISAFLGILINLFMFFKFLSYEKTSFYILCTSKTLSNFILLTVYFLYIGPTELLYTQIGSMNLNTYLNQTMGLGMYLQGPITQMIITINRFLVIWFTPTHVPQYSHRITLGALSVSWITVTWLSTLIGLPGFDNNNNFDIIINLANCRVPIGFEHIGYYSTPCNNQITIIVVSGIFLIGFLTNFMNFMIGGKLIYTWKRTRGNLSSEANQLRRRTSIRFFVQSVIQDYVCSMDVVNNMVSHFYCSGDRLCITLSLFSFGVLIYGIDGLVMYIFNYKSFGSSVASREPTNESMRTIIQVSPASIP</sequence>
<dbReference type="InterPro" id="IPR019430">
    <property type="entry name" value="7TM_GPCR_serpentine_rcpt_Srx"/>
</dbReference>
<dbReference type="PIR" id="T22808">
    <property type="entry name" value="T22808"/>
</dbReference>
<dbReference type="PaxDb" id="6239-F56H9.1"/>
<dbReference type="WormBase" id="F56H9.1">
    <property type="protein sequence ID" value="CE36310"/>
    <property type="gene ID" value="WBGene00006004"/>
    <property type="gene designation" value="srx-113"/>
</dbReference>
<dbReference type="PANTHER" id="PTHR46952:SF6">
    <property type="entry name" value="7TM GPCR SERPENTINE RECEPTOR CLASS X (SRX) DOMAIN-CONTAINING PROTEIN"/>
    <property type="match status" value="1"/>
</dbReference>
<evidence type="ECO:0000256" key="1">
    <source>
        <dbReference type="SAM" id="Phobius"/>
    </source>
</evidence>
<dbReference type="KEGG" id="cel:CELE_F56H9.1"/>
<protein>
    <submittedName>
        <fullName evidence="3">7TM GPCR serpentine receptor class x (Srx) domain-containing protein</fullName>
    </submittedName>
</protein>